<proteinExistence type="predicted"/>
<comment type="caution">
    <text evidence="1">The sequence shown here is derived from an EMBL/GenBank/DDBJ whole genome shotgun (WGS) entry which is preliminary data.</text>
</comment>
<name>A0A8S9S764_BRACR</name>
<evidence type="ECO:0000313" key="2">
    <source>
        <dbReference type="Proteomes" id="UP000712600"/>
    </source>
</evidence>
<dbReference type="AlphaFoldDB" id="A0A8S9S764"/>
<reference evidence="1" key="1">
    <citation type="submission" date="2019-12" db="EMBL/GenBank/DDBJ databases">
        <title>Genome sequencing and annotation of Brassica cretica.</title>
        <authorList>
            <person name="Studholme D.J."/>
            <person name="Sarris P."/>
        </authorList>
    </citation>
    <scope>NUCLEOTIDE SEQUENCE</scope>
    <source>
        <strain evidence="1">PFS-109/04</strain>
        <tissue evidence="1">Leaf</tissue>
    </source>
</reference>
<dbReference type="EMBL" id="QGKX02000088">
    <property type="protein sequence ID" value="KAF3588583.1"/>
    <property type="molecule type" value="Genomic_DNA"/>
</dbReference>
<organism evidence="1 2">
    <name type="scientific">Brassica cretica</name>
    <name type="common">Mustard</name>
    <dbReference type="NCBI Taxonomy" id="69181"/>
    <lineage>
        <taxon>Eukaryota</taxon>
        <taxon>Viridiplantae</taxon>
        <taxon>Streptophyta</taxon>
        <taxon>Embryophyta</taxon>
        <taxon>Tracheophyta</taxon>
        <taxon>Spermatophyta</taxon>
        <taxon>Magnoliopsida</taxon>
        <taxon>eudicotyledons</taxon>
        <taxon>Gunneridae</taxon>
        <taxon>Pentapetalae</taxon>
        <taxon>rosids</taxon>
        <taxon>malvids</taxon>
        <taxon>Brassicales</taxon>
        <taxon>Brassicaceae</taxon>
        <taxon>Brassiceae</taxon>
        <taxon>Brassica</taxon>
    </lineage>
</organism>
<protein>
    <submittedName>
        <fullName evidence="1">Uncharacterized protein</fullName>
    </submittedName>
</protein>
<dbReference type="Proteomes" id="UP000712600">
    <property type="component" value="Unassembled WGS sequence"/>
</dbReference>
<gene>
    <name evidence="1" type="ORF">F2Q69_00029319</name>
</gene>
<accession>A0A8S9S764</accession>
<sequence>MAAEMRSNHVAEIVKLKALSRRFAGKSHVAEVPLPELCLDGTAIAPSLLLSHAGLSS</sequence>
<evidence type="ECO:0000313" key="1">
    <source>
        <dbReference type="EMBL" id="KAF3588583.1"/>
    </source>
</evidence>